<proteinExistence type="predicted"/>
<reference evidence="9" key="1">
    <citation type="submission" date="2025-08" db="UniProtKB">
        <authorList>
            <consortium name="Ensembl"/>
        </authorList>
    </citation>
    <scope>IDENTIFICATION</scope>
</reference>
<evidence type="ECO:0000256" key="3">
    <source>
        <dbReference type="ARBA" id="ARBA00022529"/>
    </source>
</evidence>
<reference evidence="9" key="2">
    <citation type="submission" date="2025-09" db="UniProtKB">
        <authorList>
            <consortium name="Ensembl"/>
        </authorList>
    </citation>
    <scope>IDENTIFICATION</scope>
</reference>
<evidence type="ECO:0000256" key="1">
    <source>
        <dbReference type="ARBA" id="ARBA00004613"/>
    </source>
</evidence>
<accession>A0A8D2B2T1</accession>
<dbReference type="GeneTree" id="ENSGT00960000193126"/>
<dbReference type="InterPro" id="IPR001855">
    <property type="entry name" value="Defensin_beta-like"/>
</dbReference>
<dbReference type="GO" id="GO:0042742">
    <property type="term" value="P:defense response to bacterium"/>
    <property type="evidence" value="ECO:0007669"/>
    <property type="project" value="UniProtKB-KW"/>
</dbReference>
<dbReference type="OrthoDB" id="9623680at2759"/>
<dbReference type="Ensembl" id="ENSSVLT00005007343.1">
    <property type="protein sequence ID" value="ENSSVLP00005006588.1"/>
    <property type="gene ID" value="ENSSVLG00005005368.1"/>
</dbReference>
<keyword evidence="6" id="KW-1015">Disulfide bond</keyword>
<evidence type="ECO:0000313" key="10">
    <source>
        <dbReference type="Proteomes" id="UP000694564"/>
    </source>
</evidence>
<keyword evidence="2" id="KW-0964">Secreted</keyword>
<dbReference type="AlphaFoldDB" id="A0A8D2B2T1"/>
<evidence type="ECO:0000259" key="8">
    <source>
        <dbReference type="Pfam" id="PF00711"/>
    </source>
</evidence>
<feature type="signal peptide" evidence="7">
    <location>
        <begin position="1"/>
        <end position="19"/>
    </location>
</feature>
<dbReference type="SUPFAM" id="SSF57392">
    <property type="entry name" value="Defensin-like"/>
    <property type="match status" value="1"/>
</dbReference>
<dbReference type="GO" id="GO:0005576">
    <property type="term" value="C:extracellular region"/>
    <property type="evidence" value="ECO:0007669"/>
    <property type="project" value="UniProtKB-SubCell"/>
</dbReference>
<evidence type="ECO:0000256" key="7">
    <source>
        <dbReference type="SAM" id="SignalP"/>
    </source>
</evidence>
<feature type="domain" description="Beta-defensin-like" evidence="8">
    <location>
        <begin position="67"/>
        <end position="99"/>
    </location>
</feature>
<sequence>MLTKALAFTDLFLAAGVLGQCQEGWKEGKEAWSKTRFQSLETRTHVYVHFLLLIVSCLVFPKHISSPVGCLRNGGACEVACRGHLKQMGTCGTRRPKCCPTK</sequence>
<evidence type="ECO:0000256" key="4">
    <source>
        <dbReference type="ARBA" id="ARBA00022940"/>
    </source>
</evidence>
<evidence type="ECO:0000256" key="2">
    <source>
        <dbReference type="ARBA" id="ARBA00022525"/>
    </source>
</evidence>
<keyword evidence="7" id="KW-0732">Signal</keyword>
<evidence type="ECO:0000256" key="6">
    <source>
        <dbReference type="ARBA" id="ARBA00023157"/>
    </source>
</evidence>
<protein>
    <recommendedName>
        <fullName evidence="8">Beta-defensin-like domain-containing protein</fullName>
    </recommendedName>
</protein>
<keyword evidence="4" id="KW-0211">Defensin</keyword>
<feature type="chain" id="PRO_5034451406" description="Beta-defensin-like domain-containing protein" evidence="7">
    <location>
        <begin position="20"/>
        <end position="102"/>
    </location>
</feature>
<keyword evidence="10" id="KW-1185">Reference proteome</keyword>
<organism evidence="9 10">
    <name type="scientific">Sciurus vulgaris</name>
    <name type="common">Eurasian red squirrel</name>
    <dbReference type="NCBI Taxonomy" id="55149"/>
    <lineage>
        <taxon>Eukaryota</taxon>
        <taxon>Metazoa</taxon>
        <taxon>Chordata</taxon>
        <taxon>Craniata</taxon>
        <taxon>Vertebrata</taxon>
        <taxon>Euteleostomi</taxon>
        <taxon>Mammalia</taxon>
        <taxon>Eutheria</taxon>
        <taxon>Euarchontoglires</taxon>
        <taxon>Glires</taxon>
        <taxon>Rodentia</taxon>
        <taxon>Sciuromorpha</taxon>
        <taxon>Sciuridae</taxon>
        <taxon>Sciurinae</taxon>
        <taxon>Sciurini</taxon>
        <taxon>Sciurus</taxon>
    </lineage>
</organism>
<keyword evidence="5" id="KW-0044">Antibiotic</keyword>
<evidence type="ECO:0000256" key="5">
    <source>
        <dbReference type="ARBA" id="ARBA00023022"/>
    </source>
</evidence>
<name>A0A8D2B2T1_SCIVU</name>
<evidence type="ECO:0000313" key="9">
    <source>
        <dbReference type="Ensembl" id="ENSSVLP00005006588.1"/>
    </source>
</evidence>
<keyword evidence="3" id="KW-0929">Antimicrobial</keyword>
<dbReference type="Pfam" id="PF00711">
    <property type="entry name" value="Defensin_beta"/>
    <property type="match status" value="1"/>
</dbReference>
<dbReference type="Gene3D" id="3.10.360.10">
    <property type="entry name" value="Antimicrobial Peptide, Beta-defensin 2, Chain A"/>
    <property type="match status" value="1"/>
</dbReference>
<dbReference type="Proteomes" id="UP000694564">
    <property type="component" value="Chromosome 5"/>
</dbReference>
<comment type="subcellular location">
    <subcellularLocation>
        <location evidence="1">Secreted</location>
    </subcellularLocation>
</comment>
<dbReference type="FunFam" id="3.10.360.10:FF:000001">
    <property type="entry name" value="Beta-defensin 1"/>
    <property type="match status" value="1"/>
</dbReference>